<evidence type="ECO:0000256" key="3">
    <source>
        <dbReference type="ARBA" id="ARBA00010594"/>
    </source>
</evidence>
<dbReference type="Gene3D" id="3.40.720.10">
    <property type="entry name" value="Alkaline Phosphatase, subunit A"/>
    <property type="match status" value="1"/>
</dbReference>
<comment type="cofactor">
    <cofactor evidence="1">
        <name>Zn(2+)</name>
        <dbReference type="ChEBI" id="CHEBI:29105"/>
    </cofactor>
</comment>
<keyword evidence="14 32" id="KW-0472">Membrane</keyword>
<keyword evidence="12" id="KW-0442">Lipid degradation</keyword>
<evidence type="ECO:0000256" key="26">
    <source>
        <dbReference type="ARBA" id="ARBA00047779"/>
    </source>
</evidence>
<dbReference type="STRING" id="135651.G0NRQ6"/>
<keyword evidence="10" id="KW-0378">Hydrolase</keyword>
<evidence type="ECO:0000256" key="31">
    <source>
        <dbReference type="ARBA" id="ARBA00049320"/>
    </source>
</evidence>
<evidence type="ECO:0000256" key="24">
    <source>
        <dbReference type="ARBA" id="ARBA00047494"/>
    </source>
</evidence>
<comment type="catalytic activity">
    <reaction evidence="21">
        <text>1-dodecanoyl-sn-glycero-3-phosphocholine + H2O = 1-dodecanoyl-sn-glycerol + phosphocholine + H(+)</text>
        <dbReference type="Rhea" id="RHEA:41127"/>
        <dbReference type="ChEBI" id="CHEBI:15377"/>
        <dbReference type="ChEBI" id="CHEBI:15378"/>
        <dbReference type="ChEBI" id="CHEBI:74966"/>
        <dbReference type="ChEBI" id="CHEBI:75529"/>
        <dbReference type="ChEBI" id="CHEBI:295975"/>
    </reaction>
    <physiologicalReaction direction="left-to-right" evidence="21">
        <dbReference type="Rhea" id="RHEA:41128"/>
    </physiologicalReaction>
</comment>
<keyword evidence="15" id="KW-1015">Disulfide bond</keyword>
<keyword evidence="32" id="KW-0812">Transmembrane</keyword>
<dbReference type="SUPFAM" id="SSF53649">
    <property type="entry name" value="Alkaline phosphatase-like"/>
    <property type="match status" value="1"/>
</dbReference>
<evidence type="ECO:0000256" key="19">
    <source>
        <dbReference type="ARBA" id="ARBA00032556"/>
    </source>
</evidence>
<dbReference type="HOGENOM" id="CLU_957205_0_0_1"/>
<feature type="transmembrane region" description="Helical" evidence="32">
    <location>
        <begin position="270"/>
        <end position="290"/>
    </location>
</feature>
<evidence type="ECO:0000256" key="2">
    <source>
        <dbReference type="ARBA" id="ARBA00004609"/>
    </source>
</evidence>
<evidence type="ECO:0000256" key="30">
    <source>
        <dbReference type="ARBA" id="ARBA00049092"/>
    </source>
</evidence>
<comment type="catalytic activity">
    <reaction evidence="23">
        <text>glycero-2-phosphocholine + H2O = phosphocholine + glycerol + H(+)</text>
        <dbReference type="Rhea" id="RHEA:61684"/>
        <dbReference type="ChEBI" id="CHEBI:15377"/>
        <dbReference type="ChEBI" id="CHEBI:15378"/>
        <dbReference type="ChEBI" id="CHEBI:17754"/>
        <dbReference type="ChEBI" id="CHEBI:144950"/>
        <dbReference type="ChEBI" id="CHEBI:295975"/>
    </reaction>
    <physiologicalReaction direction="left-to-right" evidence="23">
        <dbReference type="Rhea" id="RHEA:61685"/>
    </physiologicalReaction>
</comment>
<keyword evidence="6" id="KW-0597">Phosphoprotein</keyword>
<dbReference type="FunCoup" id="G0NRQ6">
    <property type="interactions" value="4"/>
</dbReference>
<dbReference type="OrthoDB" id="415411at2759"/>
<keyword evidence="17" id="KW-0449">Lipoprotein</keyword>
<evidence type="ECO:0000256" key="21">
    <source>
        <dbReference type="ARBA" id="ARBA00047290"/>
    </source>
</evidence>
<comment type="catalytic activity">
    <reaction evidence="22">
        <text>1-(9Z-octadecenoyl)-sn-glycero-3-phosphocholine + H2O = 1-(9Z-octadecenoyl)-sn-glycerol + phosphocholine + H(+)</text>
        <dbReference type="Rhea" id="RHEA:41091"/>
        <dbReference type="ChEBI" id="CHEBI:15377"/>
        <dbReference type="ChEBI" id="CHEBI:15378"/>
        <dbReference type="ChEBI" id="CHEBI:28610"/>
        <dbReference type="ChEBI" id="CHEBI:75757"/>
        <dbReference type="ChEBI" id="CHEBI:295975"/>
    </reaction>
    <physiologicalReaction direction="left-to-right" evidence="22">
        <dbReference type="Rhea" id="RHEA:41092"/>
    </physiologicalReaction>
</comment>
<dbReference type="GO" id="GO:0047390">
    <property type="term" value="F:glycerophosphocholine cholinephosphodiesterase activity"/>
    <property type="evidence" value="ECO:0007669"/>
    <property type="project" value="UniProtKB-EC"/>
</dbReference>
<keyword evidence="11" id="KW-0862">Zinc</keyword>
<evidence type="ECO:0000256" key="17">
    <source>
        <dbReference type="ARBA" id="ARBA00023288"/>
    </source>
</evidence>
<accession>G0NRQ6</accession>
<dbReference type="AlphaFoldDB" id="G0NRQ6"/>
<evidence type="ECO:0000256" key="20">
    <source>
        <dbReference type="ARBA" id="ARBA00046203"/>
    </source>
</evidence>
<comment type="catalytic activity">
    <reaction evidence="30">
        <text>1-(9Z,12Z)-octadecadienoyl-sn-glycero-3-phosphocholine + H2O = 1-(9Z,12Z-octadecadienoyl)-sn-glycerol + phosphocholine + H(+)</text>
        <dbReference type="Rhea" id="RHEA:41115"/>
        <dbReference type="ChEBI" id="CHEBI:15377"/>
        <dbReference type="ChEBI" id="CHEBI:15378"/>
        <dbReference type="ChEBI" id="CHEBI:28733"/>
        <dbReference type="ChEBI" id="CHEBI:75561"/>
        <dbReference type="ChEBI" id="CHEBI:295975"/>
    </reaction>
    <physiologicalReaction direction="left-to-right" evidence="30">
        <dbReference type="Rhea" id="RHEA:41116"/>
    </physiologicalReaction>
</comment>
<comment type="catalytic activity">
    <reaction evidence="27">
        <text>1-hexadecanoyl-sn-glycero-3-phosphocholine + H2O = 1-hexadecanoyl-sn-glycerol + phosphocholine + H(+)</text>
        <dbReference type="Rhea" id="RHEA:41119"/>
        <dbReference type="ChEBI" id="CHEBI:15377"/>
        <dbReference type="ChEBI" id="CHEBI:15378"/>
        <dbReference type="ChEBI" id="CHEBI:72998"/>
        <dbReference type="ChEBI" id="CHEBI:75542"/>
        <dbReference type="ChEBI" id="CHEBI:295975"/>
    </reaction>
    <physiologicalReaction direction="left-to-right" evidence="27">
        <dbReference type="Rhea" id="RHEA:41120"/>
    </physiologicalReaction>
</comment>
<dbReference type="InterPro" id="IPR002591">
    <property type="entry name" value="Phosphodiest/P_Trfase"/>
</dbReference>
<evidence type="ECO:0000256" key="9">
    <source>
        <dbReference type="ARBA" id="ARBA00022729"/>
    </source>
</evidence>
<sequence length="291" mass="33663">MINPYQKWYIFLLLHLLFLNVNSQKLAVVVIDGLAANTFYKFSHLSVFRTFEEEGVWSTKVFPVFPTFSISNRHSLLTGTLPRRHGLIGDYINNWRDNIKFQNFTADSDFSRDWWSIDPIYISALRSSASVAMFFFPECDVDWDVAPQICIPPRTDGKTFSDESQAKRVIQATKEHDLTLIYHPWIGEEIRRKGVHHTNEKHSKEVLRFAQMFRVGYRKGPIQLFDVYSLMCSLLSIQESCNHTPGRILRIDDVLTSDARVSIRNSTSSFSFLPLLSVLLVLLFSVARLFD</sequence>
<comment type="similarity">
    <text evidence="3">Belongs to the nucleotide pyrophosphatase/phosphodiesterase family.</text>
</comment>
<keyword evidence="32" id="KW-1133">Transmembrane helix</keyword>
<comment type="catalytic activity">
    <reaction evidence="26">
        <text>1-tetradecanoyl-sn-glycero-3-phosphocholine + H2O = 1-tetradecanoyl-sn-glycerol + phosphocholine + H(+)</text>
        <dbReference type="Rhea" id="RHEA:40999"/>
        <dbReference type="ChEBI" id="CHEBI:15377"/>
        <dbReference type="ChEBI" id="CHEBI:15378"/>
        <dbReference type="ChEBI" id="CHEBI:64489"/>
        <dbReference type="ChEBI" id="CHEBI:75536"/>
        <dbReference type="ChEBI" id="CHEBI:295975"/>
    </reaction>
    <physiologicalReaction direction="left-to-right" evidence="26">
        <dbReference type="Rhea" id="RHEA:41000"/>
    </physiologicalReaction>
</comment>
<keyword evidence="8" id="KW-0479">Metal-binding</keyword>
<keyword evidence="35" id="KW-1185">Reference proteome</keyword>
<comment type="catalytic activity">
    <reaction evidence="25">
        <text>a 1-acyl-sn-glycero-3-phosphocholine + H2O = a 1-acyl-sn-glycerol + phosphocholine + H(+)</text>
        <dbReference type="Rhea" id="RHEA:44720"/>
        <dbReference type="ChEBI" id="CHEBI:15377"/>
        <dbReference type="ChEBI" id="CHEBI:15378"/>
        <dbReference type="ChEBI" id="CHEBI:58168"/>
        <dbReference type="ChEBI" id="CHEBI:64683"/>
        <dbReference type="ChEBI" id="CHEBI:295975"/>
    </reaction>
    <physiologicalReaction direction="left-to-right" evidence="25">
        <dbReference type="Rhea" id="RHEA:44721"/>
    </physiologicalReaction>
</comment>
<evidence type="ECO:0000256" key="12">
    <source>
        <dbReference type="ARBA" id="ARBA00022963"/>
    </source>
</evidence>
<dbReference type="EC" id="3.1.4.38" evidence="4"/>
<comment type="subcellular location">
    <subcellularLocation>
        <location evidence="2">Cell membrane</location>
        <topology evidence="2">Lipid-anchor</topology>
        <topology evidence="2">GPI-anchor</topology>
    </subcellularLocation>
</comment>
<proteinExistence type="inferred from homology"/>
<dbReference type="eggNOG" id="KOG2645">
    <property type="taxonomic scope" value="Eukaryota"/>
</dbReference>
<comment type="catalytic activity">
    <reaction evidence="29">
        <text>sn-glycerol 3-phosphocholine + H2O = phosphocholine + glycerol + H(+)</text>
        <dbReference type="Rhea" id="RHEA:19545"/>
        <dbReference type="ChEBI" id="CHEBI:15377"/>
        <dbReference type="ChEBI" id="CHEBI:15378"/>
        <dbReference type="ChEBI" id="CHEBI:16870"/>
        <dbReference type="ChEBI" id="CHEBI:17754"/>
        <dbReference type="ChEBI" id="CHEBI:295975"/>
        <dbReference type="EC" id="3.1.4.38"/>
    </reaction>
    <physiologicalReaction direction="left-to-right" evidence="29">
        <dbReference type="Rhea" id="RHEA:19546"/>
    </physiologicalReaction>
</comment>
<dbReference type="PANTHER" id="PTHR10151:SF66">
    <property type="entry name" value="GLYCEROPHOSPHOCHOLINE CHOLINEPHOSPHODIESTERASE ENPP6"/>
    <property type="match status" value="1"/>
</dbReference>
<name>G0NRQ6_CAEBE</name>
<keyword evidence="7" id="KW-0336">GPI-anchor</keyword>
<dbReference type="GO" id="GO:0098552">
    <property type="term" value="C:side of membrane"/>
    <property type="evidence" value="ECO:0007669"/>
    <property type="project" value="UniProtKB-KW"/>
</dbReference>
<dbReference type="Proteomes" id="UP000008068">
    <property type="component" value="Unassembled WGS sequence"/>
</dbReference>
<evidence type="ECO:0000256" key="4">
    <source>
        <dbReference type="ARBA" id="ARBA00012318"/>
    </source>
</evidence>
<dbReference type="EMBL" id="GL379933">
    <property type="protein sequence ID" value="EGT36253.1"/>
    <property type="molecule type" value="Genomic_DNA"/>
</dbReference>
<evidence type="ECO:0000256" key="23">
    <source>
        <dbReference type="ARBA" id="ARBA00047482"/>
    </source>
</evidence>
<evidence type="ECO:0000256" key="27">
    <source>
        <dbReference type="ARBA" id="ARBA00048209"/>
    </source>
</evidence>
<dbReference type="GO" id="GO:0005886">
    <property type="term" value="C:plasma membrane"/>
    <property type="evidence" value="ECO:0007669"/>
    <property type="project" value="UniProtKB-SubCell"/>
</dbReference>
<evidence type="ECO:0000313" key="34">
    <source>
        <dbReference type="EMBL" id="EGT36253.1"/>
    </source>
</evidence>
<evidence type="ECO:0000256" key="15">
    <source>
        <dbReference type="ARBA" id="ARBA00023157"/>
    </source>
</evidence>
<dbReference type="PANTHER" id="PTHR10151">
    <property type="entry name" value="ECTONUCLEOTIDE PYROPHOSPHATASE/PHOSPHODIESTERASE"/>
    <property type="match status" value="1"/>
</dbReference>
<keyword evidence="5" id="KW-1003">Cell membrane</keyword>
<keyword evidence="9 33" id="KW-0732">Signal</keyword>
<keyword evidence="16" id="KW-0325">Glycoprotein</keyword>
<evidence type="ECO:0000256" key="1">
    <source>
        <dbReference type="ARBA" id="ARBA00001947"/>
    </source>
</evidence>
<dbReference type="GO" id="GO:0046872">
    <property type="term" value="F:metal ion binding"/>
    <property type="evidence" value="ECO:0007669"/>
    <property type="project" value="UniProtKB-KW"/>
</dbReference>
<dbReference type="Pfam" id="PF01663">
    <property type="entry name" value="Phosphodiest"/>
    <property type="match status" value="1"/>
</dbReference>
<dbReference type="InterPro" id="IPR017850">
    <property type="entry name" value="Alkaline_phosphatase_core_sf"/>
</dbReference>
<feature type="chain" id="PRO_5003406211" description="glycerophosphocholine cholinephosphodiesterase" evidence="33">
    <location>
        <begin position="24"/>
        <end position="291"/>
    </location>
</feature>
<evidence type="ECO:0000256" key="11">
    <source>
        <dbReference type="ARBA" id="ARBA00022833"/>
    </source>
</evidence>
<dbReference type="InParanoid" id="G0NRQ6"/>
<dbReference type="GO" id="GO:0016042">
    <property type="term" value="P:lipid catabolic process"/>
    <property type="evidence" value="ECO:0007669"/>
    <property type="project" value="UniProtKB-KW"/>
</dbReference>
<evidence type="ECO:0000256" key="29">
    <source>
        <dbReference type="ARBA" id="ARBA00048703"/>
    </source>
</evidence>
<comment type="catalytic activity">
    <reaction evidence="31">
        <text>1-(5Z,8Z,11Z,14Z-eicosatetraenoyl)-sn-glycero-3-phosphocholine + H2O = 1-(5Z,8Z,11Z,14Z-eicosatetraenoyl)-sn-glycerol + phosphocholine + H(+)</text>
        <dbReference type="Rhea" id="RHEA:41003"/>
        <dbReference type="ChEBI" id="CHEBI:15377"/>
        <dbReference type="ChEBI" id="CHEBI:15378"/>
        <dbReference type="ChEBI" id="CHEBI:34071"/>
        <dbReference type="ChEBI" id="CHEBI:74344"/>
        <dbReference type="ChEBI" id="CHEBI:295975"/>
    </reaction>
    <physiologicalReaction direction="left-to-right" evidence="31">
        <dbReference type="Rhea" id="RHEA:41004"/>
    </physiologicalReaction>
</comment>
<evidence type="ECO:0000256" key="33">
    <source>
        <dbReference type="SAM" id="SignalP"/>
    </source>
</evidence>
<protein>
    <recommendedName>
        <fullName evidence="4">glycerophosphocholine cholinephosphodiesterase</fullName>
        <ecNumber evidence="4">3.1.4.38</ecNumber>
    </recommendedName>
    <alternativeName>
        <fullName evidence="19">Choline-specific glycerophosphodiester phosphodiesterase</fullName>
    </alternativeName>
    <alternativeName>
        <fullName evidence="18">Ectonucleotide pyrophosphatase/phosphodiesterase family member 6</fullName>
    </alternativeName>
</protein>
<evidence type="ECO:0000256" key="14">
    <source>
        <dbReference type="ARBA" id="ARBA00023136"/>
    </source>
</evidence>
<gene>
    <name evidence="34" type="ORF">CAEBREN_01489</name>
</gene>
<evidence type="ECO:0000313" key="35">
    <source>
        <dbReference type="Proteomes" id="UP000008068"/>
    </source>
</evidence>
<organism evidence="35">
    <name type="scientific">Caenorhabditis brenneri</name>
    <name type="common">Nematode worm</name>
    <dbReference type="NCBI Taxonomy" id="135651"/>
    <lineage>
        <taxon>Eukaryota</taxon>
        <taxon>Metazoa</taxon>
        <taxon>Ecdysozoa</taxon>
        <taxon>Nematoda</taxon>
        <taxon>Chromadorea</taxon>
        <taxon>Rhabditida</taxon>
        <taxon>Rhabditina</taxon>
        <taxon>Rhabditomorpha</taxon>
        <taxon>Rhabditoidea</taxon>
        <taxon>Rhabditidae</taxon>
        <taxon>Peloderinae</taxon>
        <taxon>Caenorhabditis</taxon>
    </lineage>
</organism>
<comment type="function">
    <text evidence="20">Choline-specific glycerophosphodiesterase that hydrolyzes glycerophosphocholine (GPC) and lysophosphatidylcholine (LPC) and contributes to supplying choline to the cells. Has a preference for LPC with short (12:0 and 14:0) or polyunsaturated (18:2 and 20:4) fatty acids. In vitro, hydrolyzes only choline-containing lysophospholipids, such as sphingosylphosphorylcholine (SPC), platelet-activating factor (PAF) and lysoPAF, but not other lysophospholipids.</text>
</comment>
<evidence type="ECO:0000256" key="6">
    <source>
        <dbReference type="ARBA" id="ARBA00022553"/>
    </source>
</evidence>
<evidence type="ECO:0000256" key="7">
    <source>
        <dbReference type="ARBA" id="ARBA00022622"/>
    </source>
</evidence>
<evidence type="ECO:0000256" key="10">
    <source>
        <dbReference type="ARBA" id="ARBA00022801"/>
    </source>
</evidence>
<evidence type="ECO:0000256" key="8">
    <source>
        <dbReference type="ARBA" id="ARBA00022723"/>
    </source>
</evidence>
<comment type="catalytic activity">
    <reaction evidence="24">
        <text>a 1-O-alkyl-sn-glycero-3-phosphocholine + H2O = a 1-O-alkyl-sn-glycerol + phosphocholine + H(+)</text>
        <dbReference type="Rhea" id="RHEA:36083"/>
        <dbReference type="ChEBI" id="CHEBI:15377"/>
        <dbReference type="ChEBI" id="CHEBI:15378"/>
        <dbReference type="ChEBI" id="CHEBI:15850"/>
        <dbReference type="ChEBI" id="CHEBI:30909"/>
        <dbReference type="ChEBI" id="CHEBI:295975"/>
    </reaction>
    <physiologicalReaction direction="left-to-right" evidence="24">
        <dbReference type="Rhea" id="RHEA:36084"/>
    </physiologicalReaction>
</comment>
<evidence type="ECO:0000256" key="28">
    <source>
        <dbReference type="ARBA" id="ARBA00048234"/>
    </source>
</evidence>
<evidence type="ECO:0000256" key="25">
    <source>
        <dbReference type="ARBA" id="ARBA00047600"/>
    </source>
</evidence>
<feature type="signal peptide" evidence="33">
    <location>
        <begin position="1"/>
        <end position="23"/>
    </location>
</feature>
<keyword evidence="13" id="KW-0443">Lipid metabolism</keyword>
<comment type="catalytic activity">
    <reaction evidence="28">
        <text>sphing-4-enine-phosphocholine + H2O = sphing-4-enine + phosphocholine + H(+)</text>
        <dbReference type="Rhea" id="RHEA:41095"/>
        <dbReference type="ChEBI" id="CHEBI:15377"/>
        <dbReference type="ChEBI" id="CHEBI:15378"/>
        <dbReference type="ChEBI" id="CHEBI:57756"/>
        <dbReference type="ChEBI" id="CHEBI:58906"/>
        <dbReference type="ChEBI" id="CHEBI:295975"/>
    </reaction>
    <physiologicalReaction direction="left-to-right" evidence="28">
        <dbReference type="Rhea" id="RHEA:41096"/>
    </physiologicalReaction>
</comment>
<evidence type="ECO:0000256" key="32">
    <source>
        <dbReference type="SAM" id="Phobius"/>
    </source>
</evidence>
<evidence type="ECO:0000256" key="22">
    <source>
        <dbReference type="ARBA" id="ARBA00047322"/>
    </source>
</evidence>
<evidence type="ECO:0000256" key="18">
    <source>
        <dbReference type="ARBA" id="ARBA00031167"/>
    </source>
</evidence>
<reference evidence="35" key="1">
    <citation type="submission" date="2011-07" db="EMBL/GenBank/DDBJ databases">
        <authorList>
            <consortium name="Caenorhabditis brenneri Sequencing and Analysis Consortium"/>
            <person name="Wilson R.K."/>
        </authorList>
    </citation>
    <scope>NUCLEOTIDE SEQUENCE [LARGE SCALE GENOMIC DNA]</scope>
    <source>
        <strain evidence="35">PB2801</strain>
    </source>
</reference>
<evidence type="ECO:0000256" key="16">
    <source>
        <dbReference type="ARBA" id="ARBA00023180"/>
    </source>
</evidence>
<evidence type="ECO:0000256" key="5">
    <source>
        <dbReference type="ARBA" id="ARBA00022475"/>
    </source>
</evidence>
<evidence type="ECO:0000256" key="13">
    <source>
        <dbReference type="ARBA" id="ARBA00023098"/>
    </source>
</evidence>